<dbReference type="GeneID" id="28982500"/>
<keyword evidence="1" id="KW-0175">Coiled coil</keyword>
<evidence type="ECO:0000313" key="4">
    <source>
        <dbReference type="Proteomes" id="UP000053611"/>
    </source>
</evidence>
<evidence type="ECO:0000313" key="3">
    <source>
        <dbReference type="EMBL" id="KLT45577.1"/>
    </source>
</evidence>
<accession>A0A0J0XWY3</accession>
<keyword evidence="4" id="KW-1185">Reference proteome</keyword>
<protein>
    <submittedName>
        <fullName evidence="3">Uncharacterized protein</fullName>
    </submittedName>
</protein>
<sequence>MTNSLKSVASSEKTDLPAPQAEDSGVSTSLFCFRRNTWSNTTKPHSRGSINKMTIIGPMSDGFAAIQPQGAAPPRPTSIPPSLSTTFTLLNTEDEDAVATHADLLAQLARAHAEITALRRRYTMDLRESNAVKYAFRSRVLYLEDEEKKLRATIEIMKEQEKMMQARVAQLERELRGGRI</sequence>
<feature type="compositionally biased region" description="Polar residues" evidence="2">
    <location>
        <begin position="1"/>
        <end position="11"/>
    </location>
</feature>
<dbReference type="Proteomes" id="UP000053611">
    <property type="component" value="Unassembled WGS sequence"/>
</dbReference>
<evidence type="ECO:0000256" key="1">
    <source>
        <dbReference type="SAM" id="Coils"/>
    </source>
</evidence>
<proteinExistence type="predicted"/>
<dbReference type="AlphaFoldDB" id="A0A0J0XWY3"/>
<dbReference type="RefSeq" id="XP_018282068.1">
    <property type="nucleotide sequence ID" value="XM_018421897.1"/>
</dbReference>
<feature type="coiled-coil region" evidence="1">
    <location>
        <begin position="101"/>
        <end position="174"/>
    </location>
</feature>
<evidence type="ECO:0000256" key="2">
    <source>
        <dbReference type="SAM" id="MobiDB-lite"/>
    </source>
</evidence>
<feature type="region of interest" description="Disordered" evidence="2">
    <location>
        <begin position="1"/>
        <end position="24"/>
    </location>
</feature>
<reference evidence="3 4" key="1">
    <citation type="submission" date="2015-03" db="EMBL/GenBank/DDBJ databases">
        <title>Genomics and transcriptomics of the oil-accumulating basidiomycete yeast T. oleaginosus allow insights into substrate utilization and the diverse evolutionary trajectories of mating systems in fungi.</title>
        <authorList>
            <consortium name="DOE Joint Genome Institute"/>
            <person name="Kourist R."/>
            <person name="Kracht O."/>
            <person name="Bracharz F."/>
            <person name="Lipzen A."/>
            <person name="Nolan M."/>
            <person name="Ohm R."/>
            <person name="Grigoriev I."/>
            <person name="Sun S."/>
            <person name="Heitman J."/>
            <person name="Bruck T."/>
            <person name="Nowrousian M."/>
        </authorList>
    </citation>
    <scope>NUCLEOTIDE SEQUENCE [LARGE SCALE GENOMIC DNA]</scope>
    <source>
        <strain evidence="3 4">IBC0246</strain>
    </source>
</reference>
<name>A0A0J0XWY3_9TREE</name>
<organism evidence="3 4">
    <name type="scientific">Cutaneotrichosporon oleaginosum</name>
    <dbReference type="NCBI Taxonomy" id="879819"/>
    <lineage>
        <taxon>Eukaryota</taxon>
        <taxon>Fungi</taxon>
        <taxon>Dikarya</taxon>
        <taxon>Basidiomycota</taxon>
        <taxon>Agaricomycotina</taxon>
        <taxon>Tremellomycetes</taxon>
        <taxon>Trichosporonales</taxon>
        <taxon>Trichosporonaceae</taxon>
        <taxon>Cutaneotrichosporon</taxon>
    </lineage>
</organism>
<dbReference type="EMBL" id="KQ087180">
    <property type="protein sequence ID" value="KLT45577.1"/>
    <property type="molecule type" value="Genomic_DNA"/>
</dbReference>
<gene>
    <name evidence="3" type="ORF">CC85DRAFT_282206</name>
</gene>